<proteinExistence type="predicted"/>
<evidence type="ECO:0000313" key="1">
    <source>
        <dbReference type="EMBL" id="SDP82428.1"/>
    </source>
</evidence>
<keyword evidence="2" id="KW-1185">Reference proteome</keyword>
<reference evidence="1 2" key="1">
    <citation type="submission" date="2016-10" db="EMBL/GenBank/DDBJ databases">
        <authorList>
            <person name="Varghese N."/>
            <person name="Submissions S."/>
        </authorList>
    </citation>
    <scope>NUCLEOTIDE SEQUENCE [LARGE SCALE GENOMIC DNA]</scope>
    <source>
        <strain evidence="1 2">DSM 14939</strain>
    </source>
</reference>
<organism evidence="1 2">
    <name type="scientific">Pseudomonas congelans</name>
    <dbReference type="NCBI Taxonomy" id="200452"/>
    <lineage>
        <taxon>Bacteria</taxon>
        <taxon>Pseudomonadati</taxon>
        <taxon>Pseudomonadota</taxon>
        <taxon>Gammaproteobacteria</taxon>
        <taxon>Pseudomonadales</taxon>
        <taxon>Pseudomonadaceae</taxon>
        <taxon>Pseudomonas</taxon>
    </lineage>
</organism>
<dbReference type="EMBL" id="FNJH01000010">
    <property type="protein sequence ID" value="SDP82428.1"/>
    <property type="molecule type" value="Genomic_DNA"/>
</dbReference>
<gene>
    <name evidence="1" type="ORF">SAMN05216596_110101</name>
</gene>
<accession>A0A1H0VW34</accession>
<sequence>MSRIIALLSYSTCSSAKPTDRAHKPFDGDDLYLLVQAVVAKADVSGMSNLMNTKD</sequence>
<name>A0A1H0VW34_9PSED</name>
<comment type="caution">
    <text evidence="1">The sequence shown here is derived from an EMBL/GenBank/DDBJ whole genome shotgun (WGS) entry which is preliminary data.</text>
</comment>
<protein>
    <submittedName>
        <fullName evidence="1">Uncharacterized protein</fullName>
    </submittedName>
</protein>
<evidence type="ECO:0000313" key="2">
    <source>
        <dbReference type="Proteomes" id="UP000183042"/>
    </source>
</evidence>
<dbReference type="Proteomes" id="UP000183042">
    <property type="component" value="Unassembled WGS sequence"/>
</dbReference>